<proteinExistence type="inferred from homology"/>
<feature type="transmembrane region" description="Helical" evidence="12">
    <location>
        <begin position="201"/>
        <end position="225"/>
    </location>
</feature>
<dbReference type="GO" id="GO:0030148">
    <property type="term" value="P:sphingolipid biosynthetic process"/>
    <property type="evidence" value="ECO:0007669"/>
    <property type="project" value="TreeGrafter"/>
</dbReference>
<evidence type="ECO:0000256" key="12">
    <source>
        <dbReference type="RuleBase" id="RU361115"/>
    </source>
</evidence>
<dbReference type="GO" id="GO:0005789">
    <property type="term" value="C:endoplasmic reticulum membrane"/>
    <property type="evidence" value="ECO:0007669"/>
    <property type="project" value="TreeGrafter"/>
</dbReference>
<evidence type="ECO:0000256" key="7">
    <source>
        <dbReference type="ARBA" id="ARBA00022989"/>
    </source>
</evidence>
<keyword evidence="6 12" id="KW-0276">Fatty acid metabolism</keyword>
<keyword evidence="13" id="KW-0012">Acyltransferase</keyword>
<evidence type="ECO:0000256" key="6">
    <source>
        <dbReference type="ARBA" id="ARBA00022832"/>
    </source>
</evidence>
<keyword evidence="14" id="KW-1185">Reference proteome</keyword>
<dbReference type="EMBL" id="CP033149">
    <property type="protein sequence ID" value="AYO42408.1"/>
    <property type="molecule type" value="Genomic_DNA"/>
</dbReference>
<dbReference type="AlphaFoldDB" id="A0A3G2S5M5"/>
<comment type="similarity">
    <text evidence="2 12">Belongs to the ELO family.</text>
</comment>
<dbReference type="InterPro" id="IPR002076">
    <property type="entry name" value="ELO_fam"/>
</dbReference>
<evidence type="ECO:0000256" key="9">
    <source>
        <dbReference type="ARBA" id="ARBA00023136"/>
    </source>
</evidence>
<gene>
    <name evidence="13" type="ORF">DNF11_1458</name>
</gene>
<dbReference type="InterPro" id="IPR030457">
    <property type="entry name" value="ELO_CS"/>
</dbReference>
<evidence type="ECO:0000256" key="8">
    <source>
        <dbReference type="ARBA" id="ARBA00023098"/>
    </source>
</evidence>
<dbReference type="PROSITE" id="PS01188">
    <property type="entry name" value="ELO"/>
    <property type="match status" value="1"/>
</dbReference>
<keyword evidence="7 12" id="KW-1133">Transmembrane helix</keyword>
<dbReference type="GO" id="GO:0009922">
    <property type="term" value="F:fatty acid elongase activity"/>
    <property type="evidence" value="ECO:0007669"/>
    <property type="project" value="UniProtKB-EC"/>
</dbReference>
<dbReference type="GO" id="GO:0042761">
    <property type="term" value="P:very long-chain fatty acid biosynthetic process"/>
    <property type="evidence" value="ECO:0007669"/>
    <property type="project" value="TreeGrafter"/>
</dbReference>
<comment type="catalytic activity">
    <reaction evidence="11">
        <text>a very-long-chain acyl-CoA + malonyl-CoA + H(+) = a very-long-chain 3-oxoacyl-CoA + CO2 + CoA</text>
        <dbReference type="Rhea" id="RHEA:32727"/>
        <dbReference type="ChEBI" id="CHEBI:15378"/>
        <dbReference type="ChEBI" id="CHEBI:16526"/>
        <dbReference type="ChEBI" id="CHEBI:57287"/>
        <dbReference type="ChEBI" id="CHEBI:57384"/>
        <dbReference type="ChEBI" id="CHEBI:90725"/>
        <dbReference type="ChEBI" id="CHEBI:90736"/>
        <dbReference type="EC" id="2.3.1.199"/>
    </reaction>
</comment>
<feature type="transmembrane region" description="Helical" evidence="12">
    <location>
        <begin position="245"/>
        <end position="264"/>
    </location>
</feature>
<evidence type="ECO:0000256" key="2">
    <source>
        <dbReference type="ARBA" id="ARBA00007263"/>
    </source>
</evidence>
<accession>A0A3G2S5M5</accession>
<evidence type="ECO:0000313" key="13">
    <source>
        <dbReference type="EMBL" id="AYO42408.1"/>
    </source>
</evidence>
<comment type="subcellular location">
    <subcellularLocation>
        <location evidence="1">Membrane</location>
        <topology evidence="1">Multi-pass membrane protein</topology>
    </subcellularLocation>
</comment>
<dbReference type="STRING" id="425264.A0A3G2S5M5"/>
<dbReference type="Proteomes" id="UP000269793">
    <property type="component" value="Chromosome II"/>
</dbReference>
<sequence length="279" mass="32132">MALYEGIKSLLPPSVVRYTAPMHFWQPGVTPLSTVMSVVAMSVGYITIVLGGQAVMRHLPAVPARVLKIPFFLHNVLLCLGSLLLLCLYLELEIPIIFKYGMHNSICEYRLYFDAEMFHIINYYFKYWEFADTLFLVLKKKKLLFLHVYHHMATAALCYSQIVNQTTLSWVIICLNLAVHVIMYGYYALASIGVRCPWKQLVTTGQIVQFVIDVVVCIYGIYHHYIHLYAPWMPYVRYCHGEPAAAFSGLGILVSYLVLFIFFYRDTYKKAPKADKKTQ</sequence>
<dbReference type="GO" id="GO:0019367">
    <property type="term" value="P:fatty acid elongation, saturated fatty acid"/>
    <property type="evidence" value="ECO:0007669"/>
    <property type="project" value="TreeGrafter"/>
</dbReference>
<feature type="transmembrane region" description="Helical" evidence="12">
    <location>
        <begin position="71"/>
        <end position="92"/>
    </location>
</feature>
<organism evidence="13 14">
    <name type="scientific">Malassezia restricta (strain ATCC 96810 / NBRC 103918 / CBS 7877)</name>
    <name type="common">Seborrheic dermatitis infection agent</name>
    <dbReference type="NCBI Taxonomy" id="425264"/>
    <lineage>
        <taxon>Eukaryota</taxon>
        <taxon>Fungi</taxon>
        <taxon>Dikarya</taxon>
        <taxon>Basidiomycota</taxon>
        <taxon>Ustilaginomycotina</taxon>
        <taxon>Malasseziomycetes</taxon>
        <taxon>Malasseziales</taxon>
        <taxon>Malasseziaceae</taxon>
        <taxon>Malassezia</taxon>
    </lineage>
</organism>
<evidence type="ECO:0000256" key="5">
    <source>
        <dbReference type="ARBA" id="ARBA00022692"/>
    </source>
</evidence>
<comment type="catalytic activity">
    <reaction evidence="12">
        <text>an acyl-CoA + malonyl-CoA + H(+) = a 3-oxoacyl-CoA + CO2 + CoA</text>
        <dbReference type="Rhea" id="RHEA:50252"/>
        <dbReference type="ChEBI" id="CHEBI:15378"/>
        <dbReference type="ChEBI" id="CHEBI:16526"/>
        <dbReference type="ChEBI" id="CHEBI:57287"/>
        <dbReference type="ChEBI" id="CHEBI:57384"/>
        <dbReference type="ChEBI" id="CHEBI:58342"/>
        <dbReference type="ChEBI" id="CHEBI:90726"/>
    </reaction>
    <physiologicalReaction direction="left-to-right" evidence="12">
        <dbReference type="Rhea" id="RHEA:50253"/>
    </physiologicalReaction>
</comment>
<dbReference type="GO" id="GO:0034626">
    <property type="term" value="P:fatty acid elongation, polyunsaturated fatty acid"/>
    <property type="evidence" value="ECO:0007669"/>
    <property type="project" value="TreeGrafter"/>
</dbReference>
<evidence type="ECO:0000256" key="10">
    <source>
        <dbReference type="ARBA" id="ARBA00023160"/>
    </source>
</evidence>
<evidence type="ECO:0000313" key="14">
    <source>
        <dbReference type="Proteomes" id="UP000269793"/>
    </source>
</evidence>
<dbReference type="Pfam" id="PF01151">
    <property type="entry name" value="ELO"/>
    <property type="match status" value="1"/>
</dbReference>
<dbReference type="VEuPathDB" id="FungiDB:DNF11_1458"/>
<feature type="transmembrane region" description="Helical" evidence="12">
    <location>
        <begin position="168"/>
        <end position="189"/>
    </location>
</feature>
<reference evidence="13 14" key="1">
    <citation type="submission" date="2018-10" db="EMBL/GenBank/DDBJ databases">
        <title>Complete genome sequence of Malassezia restricta CBS 7877.</title>
        <authorList>
            <person name="Morand S.C."/>
            <person name="Bertignac M."/>
            <person name="Iltis A."/>
            <person name="Kolder I."/>
            <person name="Pirovano W."/>
            <person name="Jourdain R."/>
            <person name="Clavaud C."/>
        </authorList>
    </citation>
    <scope>NUCLEOTIDE SEQUENCE [LARGE SCALE GENOMIC DNA]</scope>
    <source>
        <strain evidence="13 14">CBS 7877</strain>
    </source>
</reference>
<keyword evidence="10 12" id="KW-0275">Fatty acid biosynthesis</keyword>
<dbReference type="PANTHER" id="PTHR11157:SF134">
    <property type="entry name" value="ELONGATION OF FATTY ACIDS PROTEIN 1-RELATED"/>
    <property type="match status" value="1"/>
</dbReference>
<keyword evidence="5 12" id="KW-0812">Transmembrane</keyword>
<evidence type="ECO:0000256" key="3">
    <source>
        <dbReference type="ARBA" id="ARBA00022516"/>
    </source>
</evidence>
<protein>
    <recommendedName>
        <fullName evidence="12">Elongation of fatty acids protein</fullName>
        <ecNumber evidence="12">2.3.1.-</ecNumber>
    </recommendedName>
</protein>
<name>A0A3G2S5M5_MALR7</name>
<evidence type="ECO:0000256" key="4">
    <source>
        <dbReference type="ARBA" id="ARBA00022679"/>
    </source>
</evidence>
<dbReference type="OrthoDB" id="434092at2759"/>
<keyword evidence="9 12" id="KW-0472">Membrane</keyword>
<evidence type="ECO:0000256" key="1">
    <source>
        <dbReference type="ARBA" id="ARBA00004141"/>
    </source>
</evidence>
<keyword evidence="8 12" id="KW-0443">Lipid metabolism</keyword>
<dbReference type="GO" id="GO:0034625">
    <property type="term" value="P:fatty acid elongation, monounsaturated fatty acid"/>
    <property type="evidence" value="ECO:0007669"/>
    <property type="project" value="TreeGrafter"/>
</dbReference>
<keyword evidence="3 12" id="KW-0444">Lipid biosynthesis</keyword>
<evidence type="ECO:0000256" key="11">
    <source>
        <dbReference type="ARBA" id="ARBA00047375"/>
    </source>
</evidence>
<dbReference type="PANTHER" id="PTHR11157">
    <property type="entry name" value="FATTY ACID ACYL TRANSFERASE-RELATED"/>
    <property type="match status" value="1"/>
</dbReference>
<feature type="transmembrane region" description="Helical" evidence="12">
    <location>
        <begin position="32"/>
        <end position="51"/>
    </location>
</feature>
<dbReference type="EC" id="2.3.1.-" evidence="12"/>
<keyword evidence="4 12" id="KW-0808">Transferase</keyword>